<dbReference type="Proteomes" id="UP000682951">
    <property type="component" value="Unassembled WGS sequence"/>
</dbReference>
<keyword evidence="4" id="KW-0342">GTP-binding</keyword>
<comment type="caution">
    <text evidence="8">The sequence shown here is derived from an EMBL/GenBank/DDBJ whole genome shotgun (WGS) entry which is preliminary data.</text>
</comment>
<dbReference type="Gene3D" id="3.40.50.300">
    <property type="entry name" value="P-loop containing nucleotide triphosphate hydrolases"/>
    <property type="match status" value="1"/>
</dbReference>
<sequence>MDDFLQHFWGNLRLFLNEQTTITADESILAIIIATNAQNYDRFIALNEFKNTIRSLGLKANLYGTQTAQIGIINAIKSSKISRSKLLLSLKNLQDENILNKDEYKRISNFIISLNEQDELQDSDHTTLAKQFHQSTDILHQICLRLLDLDSEQIFTKRLKTAMQKMSELHFNIVVTGVINAGKSTMLNALLNARILGTSNVPETTNLTLLKHSDTPHAVVNFWSQSELRQLDIVYKTDINLNFKSLNIKLNELKNYTSATSEIAKFVKSVELFENLDILKDGICIVDTPGIDDAVFLREQLVREFMNECDLMIHLMNVSQSMTQKDIEFIKNSLHRSRIVRLIIVLTHTDLLSQDELNEVIAYTQKSIKNELNPQNNVKIELFSISAKRYFEGKNDSGIQSFKNHIYKIFFSADSEKSTLALNGYKNELTKICTEFLEITQNEKLNLNSSNLELSEKLEKLNLYENELNVSVKQAQIFTDQELSKIRIDELEKQWDLGLRSLVQSTKERILSEINFTKNSKKPLELKRINYIIQSSLNDGIIALMRQNRNAILSQIKSCADNIRLNFPDLFISLDQTIFSINEYLRLKNITFKYDKVCEYIDKFINSNELTNKVDKALSEFLQDEKIKGFAYELCEFEKDKFKELVAIKMNEKLEIFNKNKERLMYELTILKGQTNEAINELERLKNLELALKNIKMELFNV</sequence>
<keyword evidence="5" id="KW-0472">Membrane</keyword>
<dbReference type="InterPro" id="IPR027417">
    <property type="entry name" value="P-loop_NTPase"/>
</dbReference>
<comment type="subcellular location">
    <subcellularLocation>
        <location evidence="1">Membrane</location>
    </subcellularLocation>
</comment>
<keyword evidence="3" id="KW-0378">Hydrolase</keyword>
<name>A0ABS5HJ94_9BACT</name>
<evidence type="ECO:0000256" key="1">
    <source>
        <dbReference type="ARBA" id="ARBA00004370"/>
    </source>
</evidence>
<evidence type="ECO:0000313" key="9">
    <source>
        <dbReference type="Proteomes" id="UP000682951"/>
    </source>
</evidence>
<feature type="domain" description="Dynamin N-terminal" evidence="7">
    <location>
        <begin position="173"/>
        <end position="347"/>
    </location>
</feature>
<keyword evidence="2" id="KW-0547">Nucleotide-binding</keyword>
<dbReference type="InterPro" id="IPR027094">
    <property type="entry name" value="Mitofusin_fam"/>
</dbReference>
<dbReference type="Pfam" id="PF00350">
    <property type="entry name" value="Dynamin_N"/>
    <property type="match status" value="1"/>
</dbReference>
<dbReference type="SUPFAM" id="SSF52540">
    <property type="entry name" value="P-loop containing nucleoside triphosphate hydrolases"/>
    <property type="match status" value="1"/>
</dbReference>
<dbReference type="PANTHER" id="PTHR10465">
    <property type="entry name" value="TRANSMEMBRANE GTPASE FZO1"/>
    <property type="match status" value="1"/>
</dbReference>
<organism evidence="8 9">
    <name type="scientific">Campylobacter anatolicus</name>
    <dbReference type="NCBI Taxonomy" id="2829105"/>
    <lineage>
        <taxon>Bacteria</taxon>
        <taxon>Pseudomonadati</taxon>
        <taxon>Campylobacterota</taxon>
        <taxon>Epsilonproteobacteria</taxon>
        <taxon>Campylobacterales</taxon>
        <taxon>Campylobacteraceae</taxon>
        <taxon>Campylobacter</taxon>
    </lineage>
</organism>
<dbReference type="PANTHER" id="PTHR10465:SF0">
    <property type="entry name" value="SARCALUMENIN"/>
    <property type="match status" value="1"/>
</dbReference>
<gene>
    <name evidence="8" type="ORF">KDD93_07185</name>
</gene>
<reference evidence="8 9" key="1">
    <citation type="submission" date="2021-04" db="EMBL/GenBank/DDBJ databases">
        <title>Molecular and phenotypic characterization and identification of bacterial isolates recovered from the Anatolian ground squirrels (Spermophilus xanthoprymnus) and which have the potential to form a new species in the Campylobacter genus.</title>
        <authorList>
            <person name="Aydin F."/>
            <person name="Abay S."/>
            <person name="Kayman T."/>
            <person name="Karakaya E."/>
            <person name="Mustak H.K."/>
            <person name="Mustak I.B."/>
            <person name="Bilgin N."/>
            <person name="Duzler A."/>
            <person name="Sahin O."/>
            <person name="Guran O."/>
            <person name="Saticioglu I.B."/>
        </authorList>
    </citation>
    <scope>NUCLEOTIDE SEQUENCE [LARGE SCALE GENOMIC DNA]</scope>
    <source>
        <strain evidence="9">faydin-G24</strain>
    </source>
</reference>
<evidence type="ECO:0000256" key="6">
    <source>
        <dbReference type="SAM" id="Coils"/>
    </source>
</evidence>
<keyword evidence="9" id="KW-1185">Reference proteome</keyword>
<dbReference type="RefSeq" id="WP_212142260.1">
    <property type="nucleotide sequence ID" value="NZ_JAGSSW010000007.1"/>
</dbReference>
<dbReference type="InterPro" id="IPR045063">
    <property type="entry name" value="Dynamin_N"/>
</dbReference>
<evidence type="ECO:0000256" key="5">
    <source>
        <dbReference type="ARBA" id="ARBA00023136"/>
    </source>
</evidence>
<dbReference type="EMBL" id="JAGSSW010000007">
    <property type="protein sequence ID" value="MBR8464344.1"/>
    <property type="molecule type" value="Genomic_DNA"/>
</dbReference>
<evidence type="ECO:0000256" key="3">
    <source>
        <dbReference type="ARBA" id="ARBA00022801"/>
    </source>
</evidence>
<accession>A0ABS5HJ94</accession>
<dbReference type="CDD" id="cd09912">
    <property type="entry name" value="DLP_2"/>
    <property type="match status" value="1"/>
</dbReference>
<proteinExistence type="predicted"/>
<evidence type="ECO:0000256" key="2">
    <source>
        <dbReference type="ARBA" id="ARBA00022741"/>
    </source>
</evidence>
<protein>
    <submittedName>
        <fullName evidence="8">Dynamin family protein</fullName>
    </submittedName>
</protein>
<keyword evidence="6" id="KW-0175">Coiled coil</keyword>
<evidence type="ECO:0000259" key="7">
    <source>
        <dbReference type="Pfam" id="PF00350"/>
    </source>
</evidence>
<evidence type="ECO:0000313" key="8">
    <source>
        <dbReference type="EMBL" id="MBR8464344.1"/>
    </source>
</evidence>
<evidence type="ECO:0000256" key="4">
    <source>
        <dbReference type="ARBA" id="ARBA00023134"/>
    </source>
</evidence>
<feature type="coiled-coil region" evidence="6">
    <location>
        <begin position="668"/>
        <end position="698"/>
    </location>
</feature>